<evidence type="ECO:0000313" key="1">
    <source>
        <dbReference type="EMBL" id="SHL04660.1"/>
    </source>
</evidence>
<dbReference type="RefSeq" id="WP_244562044.1">
    <property type="nucleotide sequence ID" value="NZ_LT670844.1"/>
</dbReference>
<evidence type="ECO:0000313" key="2">
    <source>
        <dbReference type="Proteomes" id="UP000189935"/>
    </source>
</evidence>
<organism evidence="1 2">
    <name type="scientific">Bradyrhizobium lablabi</name>
    <dbReference type="NCBI Taxonomy" id="722472"/>
    <lineage>
        <taxon>Bacteria</taxon>
        <taxon>Pseudomonadati</taxon>
        <taxon>Pseudomonadota</taxon>
        <taxon>Alphaproteobacteria</taxon>
        <taxon>Hyphomicrobiales</taxon>
        <taxon>Nitrobacteraceae</taxon>
        <taxon>Bradyrhizobium</taxon>
    </lineage>
</organism>
<evidence type="ECO:0008006" key="3">
    <source>
        <dbReference type="Google" id="ProtNLM"/>
    </source>
</evidence>
<gene>
    <name evidence="1" type="ORF">SAMN05444159_4856</name>
</gene>
<name>A0A1M6XF60_9BRAD</name>
<reference evidence="1 2" key="1">
    <citation type="submission" date="2016-11" db="EMBL/GenBank/DDBJ databases">
        <authorList>
            <person name="Jaros S."/>
            <person name="Januszkiewicz K."/>
            <person name="Wedrychowicz H."/>
        </authorList>
    </citation>
    <scope>NUCLEOTIDE SEQUENCE [LARGE SCALE GENOMIC DNA]</scope>
    <source>
        <strain evidence="1 2">GAS499</strain>
    </source>
</reference>
<dbReference type="AlphaFoldDB" id="A0A1M6XF60"/>
<sequence length="105" mass="11340">MNMAWTAIFVSTMFAALNRTPNINSSKGLIMKKSVYVSLLLLMALSSSAMAQSGPTPQEKMACRSDAGTFCAEFIGKPPQMNACLRENKPKLSEPCRKVVEAHGG</sequence>
<proteinExistence type="predicted"/>
<dbReference type="EMBL" id="LT670844">
    <property type="protein sequence ID" value="SHL04660.1"/>
    <property type="molecule type" value="Genomic_DNA"/>
</dbReference>
<dbReference type="Proteomes" id="UP000189935">
    <property type="component" value="Chromosome I"/>
</dbReference>
<protein>
    <recommendedName>
        <fullName evidence="3">Cysteine rich repeat-containing protein</fullName>
    </recommendedName>
</protein>
<accession>A0A1M6XF60</accession>